<reference evidence="1 2" key="1">
    <citation type="journal article" date="2019" name="Int. J. Syst. Evol. Microbiol.">
        <title>The Global Catalogue of Microorganisms (GCM) 10K type strain sequencing project: providing services to taxonomists for standard genome sequencing and annotation.</title>
        <authorList>
            <consortium name="The Broad Institute Genomics Platform"/>
            <consortium name="The Broad Institute Genome Sequencing Center for Infectious Disease"/>
            <person name="Wu L."/>
            <person name="Ma J."/>
        </authorList>
    </citation>
    <scope>NUCLEOTIDE SEQUENCE [LARGE SCALE GENOMIC DNA]</scope>
    <source>
        <strain evidence="1 2">JCM 13004</strain>
    </source>
</reference>
<name>A0ABN1WR17_9ACTN</name>
<dbReference type="EMBL" id="BAAALF010000144">
    <property type="protein sequence ID" value="GAA1261301.1"/>
    <property type="molecule type" value="Genomic_DNA"/>
</dbReference>
<keyword evidence="2" id="KW-1185">Reference proteome</keyword>
<gene>
    <name evidence="1" type="ORF">GCM10009665_58830</name>
</gene>
<sequence>MEETQSGDEAILDALRTIRGYLPNLVGAAEAAEIDRELADLLARPPLDTATVVARGLEVLQRHNATLEWAATYLDSGYPPDIRALIEQRERYAGLPGQGDPPPAARRYRCPNGDYVRWRRGAEVLRPCPTHHLPLVPEPVVPGEARC</sequence>
<comment type="caution">
    <text evidence="1">The sequence shown here is derived from an EMBL/GenBank/DDBJ whole genome shotgun (WGS) entry which is preliminary data.</text>
</comment>
<accession>A0ABN1WR17</accession>
<dbReference type="RefSeq" id="WP_344445086.1">
    <property type="nucleotide sequence ID" value="NZ_BAAALF010000144.1"/>
</dbReference>
<proteinExistence type="predicted"/>
<evidence type="ECO:0000313" key="2">
    <source>
        <dbReference type="Proteomes" id="UP001500037"/>
    </source>
</evidence>
<evidence type="ECO:0000313" key="1">
    <source>
        <dbReference type="EMBL" id="GAA1261301.1"/>
    </source>
</evidence>
<organism evidence="1 2">
    <name type="scientific">Kitasatospora nipponensis</name>
    <dbReference type="NCBI Taxonomy" id="258049"/>
    <lineage>
        <taxon>Bacteria</taxon>
        <taxon>Bacillati</taxon>
        <taxon>Actinomycetota</taxon>
        <taxon>Actinomycetes</taxon>
        <taxon>Kitasatosporales</taxon>
        <taxon>Streptomycetaceae</taxon>
        <taxon>Kitasatospora</taxon>
    </lineage>
</organism>
<protein>
    <submittedName>
        <fullName evidence="1">Uncharacterized protein</fullName>
    </submittedName>
</protein>
<dbReference type="Proteomes" id="UP001500037">
    <property type="component" value="Unassembled WGS sequence"/>
</dbReference>